<comment type="caution">
    <text evidence="2">The sequence shown here is derived from an EMBL/GenBank/DDBJ whole genome shotgun (WGS) entry which is preliminary data.</text>
</comment>
<sequence>MQAQLIRRLGSQPQTRSDKDNIAYYTLTRWITGAASTSKNLNSDPSGASTAVVSSQNLTEVVAGGSSGEPSGNPEPSQGGQVGMGVEMQQPPAGANMRTAGVSDTDLGRGGLTKPSGGSSNRRASISKVATENFGSTMKKRGPEAKMREGGGGSWSKRRYNLTTPPANKTDRKRPNVEPEIMAARMVDRSRGRSCARDILTRS</sequence>
<evidence type="ECO:0000313" key="3">
    <source>
        <dbReference type="Proteomes" id="UP000215335"/>
    </source>
</evidence>
<accession>A0A232EYU0</accession>
<feature type="region of interest" description="Disordered" evidence="1">
    <location>
        <begin position="62"/>
        <end position="179"/>
    </location>
</feature>
<dbReference type="AlphaFoldDB" id="A0A232EYU0"/>
<feature type="compositionally biased region" description="Polar residues" evidence="1">
    <location>
        <begin position="116"/>
        <end position="136"/>
    </location>
</feature>
<protein>
    <submittedName>
        <fullName evidence="2">Uncharacterized protein</fullName>
    </submittedName>
</protein>
<evidence type="ECO:0000256" key="1">
    <source>
        <dbReference type="SAM" id="MobiDB-lite"/>
    </source>
</evidence>
<dbReference type="Proteomes" id="UP000215335">
    <property type="component" value="Unassembled WGS sequence"/>
</dbReference>
<evidence type="ECO:0000313" key="2">
    <source>
        <dbReference type="EMBL" id="OXU23338.1"/>
    </source>
</evidence>
<gene>
    <name evidence="2" type="ORF">TSAR_006987</name>
</gene>
<keyword evidence="3" id="KW-1185">Reference proteome</keyword>
<name>A0A232EYU0_9HYME</name>
<feature type="compositionally biased region" description="Low complexity" evidence="1">
    <location>
        <begin position="68"/>
        <end position="90"/>
    </location>
</feature>
<reference evidence="2 3" key="1">
    <citation type="journal article" date="2017" name="Curr. Biol.">
        <title>The Evolution of Venom by Co-option of Single-Copy Genes.</title>
        <authorList>
            <person name="Martinson E.O."/>
            <person name="Mrinalini"/>
            <person name="Kelkar Y.D."/>
            <person name="Chang C.H."/>
            <person name="Werren J.H."/>
        </authorList>
    </citation>
    <scope>NUCLEOTIDE SEQUENCE [LARGE SCALE GENOMIC DNA]</scope>
    <source>
        <strain evidence="2 3">Alberta</strain>
        <tissue evidence="2">Whole body</tissue>
    </source>
</reference>
<dbReference type="EMBL" id="NNAY01001644">
    <property type="protein sequence ID" value="OXU23338.1"/>
    <property type="molecule type" value="Genomic_DNA"/>
</dbReference>
<organism evidence="2 3">
    <name type="scientific">Trichomalopsis sarcophagae</name>
    <dbReference type="NCBI Taxonomy" id="543379"/>
    <lineage>
        <taxon>Eukaryota</taxon>
        <taxon>Metazoa</taxon>
        <taxon>Ecdysozoa</taxon>
        <taxon>Arthropoda</taxon>
        <taxon>Hexapoda</taxon>
        <taxon>Insecta</taxon>
        <taxon>Pterygota</taxon>
        <taxon>Neoptera</taxon>
        <taxon>Endopterygota</taxon>
        <taxon>Hymenoptera</taxon>
        <taxon>Apocrita</taxon>
        <taxon>Proctotrupomorpha</taxon>
        <taxon>Chalcidoidea</taxon>
        <taxon>Pteromalidae</taxon>
        <taxon>Pteromalinae</taxon>
        <taxon>Trichomalopsis</taxon>
    </lineage>
</organism>
<proteinExistence type="predicted"/>